<evidence type="ECO:0000313" key="4">
    <source>
        <dbReference type="EMBL" id="QJH94176.1"/>
    </source>
</evidence>
<reference evidence="3" key="1">
    <citation type="submission" date="2020-03" db="EMBL/GenBank/DDBJ databases">
        <title>The deep terrestrial virosphere.</title>
        <authorList>
            <person name="Holmfeldt K."/>
            <person name="Nilsson E."/>
            <person name="Simone D."/>
            <person name="Lopez-Fernandez M."/>
            <person name="Wu X."/>
            <person name="de Brujin I."/>
            <person name="Lundin D."/>
            <person name="Andersson A."/>
            <person name="Bertilsson S."/>
            <person name="Dopson M."/>
        </authorList>
    </citation>
    <scope>NUCLEOTIDE SEQUENCE</scope>
    <source>
        <strain evidence="3">TM448A00373</strain>
        <strain evidence="4">TM448B00195</strain>
    </source>
</reference>
<keyword evidence="3" id="KW-0255">Endonuclease</keyword>
<dbReference type="EMBL" id="MT144597">
    <property type="protein sequence ID" value="QJH94176.1"/>
    <property type="molecule type" value="Genomic_DNA"/>
</dbReference>
<dbReference type="EMBL" id="MT144007">
    <property type="protein sequence ID" value="QJA46324.1"/>
    <property type="molecule type" value="Genomic_DNA"/>
</dbReference>
<dbReference type="InterPro" id="IPR004860">
    <property type="entry name" value="LAGLIDADG_dom"/>
</dbReference>
<dbReference type="SUPFAM" id="SSF55608">
    <property type="entry name" value="Homing endonucleases"/>
    <property type="match status" value="1"/>
</dbReference>
<dbReference type="Gene3D" id="3.30.420.240">
    <property type="match status" value="1"/>
</dbReference>
<keyword evidence="3" id="KW-0378">Hydrolase</keyword>
<dbReference type="GO" id="GO:0004519">
    <property type="term" value="F:endonuclease activity"/>
    <property type="evidence" value="ECO:0007669"/>
    <property type="project" value="UniProtKB-KW"/>
</dbReference>
<dbReference type="AlphaFoldDB" id="A0A6H1ZFJ3"/>
<dbReference type="Gene3D" id="3.40.50.300">
    <property type="entry name" value="P-loop containing nucleotide triphosphate hydrolases"/>
    <property type="match status" value="1"/>
</dbReference>
<name>A0A6H1ZFJ3_9ZZZZ</name>
<dbReference type="PROSITE" id="PS50819">
    <property type="entry name" value="INTEIN_ENDONUCLEASE"/>
    <property type="match status" value="1"/>
</dbReference>
<dbReference type="InterPro" id="IPR027417">
    <property type="entry name" value="P-loop_NTPase"/>
</dbReference>
<dbReference type="InterPro" id="IPR004042">
    <property type="entry name" value="Intein_endonuc_central"/>
</dbReference>
<evidence type="ECO:0000313" key="3">
    <source>
        <dbReference type="EMBL" id="QJA46324.1"/>
    </source>
</evidence>
<feature type="domain" description="DOD-type homing endonuclease" evidence="2">
    <location>
        <begin position="218"/>
        <end position="333"/>
    </location>
</feature>
<protein>
    <submittedName>
        <fullName evidence="3">Putative homing endonuclease</fullName>
    </submittedName>
</protein>
<evidence type="ECO:0000259" key="2">
    <source>
        <dbReference type="PROSITE" id="PS50819"/>
    </source>
</evidence>
<dbReference type="InterPro" id="IPR036844">
    <property type="entry name" value="Hint_dom_sf"/>
</dbReference>
<dbReference type="Gene3D" id="3.10.28.10">
    <property type="entry name" value="Homing endonucleases"/>
    <property type="match status" value="1"/>
</dbReference>
<dbReference type="Pfam" id="PF14528">
    <property type="entry name" value="LAGLIDADG_3"/>
    <property type="match status" value="1"/>
</dbReference>
<keyword evidence="3" id="KW-0540">Nuclease</keyword>
<accession>A0A6H1ZFJ3</accession>
<evidence type="ECO:0000256" key="1">
    <source>
        <dbReference type="SAM" id="MobiDB-lite"/>
    </source>
</evidence>
<dbReference type="SUPFAM" id="SSF51294">
    <property type="entry name" value="Hedgehog/intein (Hint) domain"/>
    <property type="match status" value="1"/>
</dbReference>
<sequence length="838" mass="96078">MSDSQLINTWRKSPIAFIKDIWGLVPQPLKSEYIEVSKRVALREFKKEWFEPFIKGKHITWQQWVILLAVEKSLKYAAPKRLSVATGHGIGKALFAEDYVPTIKGMKLVKEIKVGDYLFGEKGEKVKVKAVKNWGKVPFYKVNFDDKSSIEVSSGHLWKVKNRQDRRTKSDWQILETEQIIKLGIKRPNGITKTKQWEIPIQGIVKYKNRNHLVDPYTYGVWLGDGDKRGGKITNFDKEVWDNIPYNKLGNIGNGVCTVERLVTKLKKDNLFGCTTYTARIDRRYIESDKRLEVLRGLLDTDGWVEKSGGVGFGSTSRQLTRDVIEISRSLGLKTREEKFKKNDFAGCWLTHITWNGKFDLFKIKRKQNKLILAEERYQKRWISSIEKIDDKEGICFEVENNLFLTKDYHVTHNSCVLSWLILWYLFCFKDAQIPCTAPTSEQIHDVLWKETAVWLNKMPTEIKALYGWSAGYIRIKESPETWFARARTARKENPEALAGIHGDFVLIAVDESSGVPNEIFKPAEGAMTNENILIILIGNPVRNIGYFYDTHHSDKLNWQGLSFSSEESPIVEYGYCERIATKFGLDSDEYRYMVLGLFPKEDTIDDKGYVPLLVSSDLKYTTDEKFVGSKRLGIDPAGEGSNKTAWVIRDNFKAMVAGKEEISNGKGIAQKSITLMDFYGMKKKKDGNKDVIVDAFGIGVDAVKELALAGYNVNSVNVGDKPKNLTAEDKEDEKLFINKRAMAYDRMKNWLRSGGELVNNKEWSQLLQIKYTRILSGKKKIMGKEDMRKLGIQSPDIADALMLTFIEREEVEDYEPYKQSPWKPLSEYEGTGEQKVI</sequence>
<proteinExistence type="predicted"/>
<dbReference type="InterPro" id="IPR027434">
    <property type="entry name" value="Homing_endonucl"/>
</dbReference>
<gene>
    <name evidence="3" type="ORF">TM448A00373_0031</name>
    <name evidence="4" type="ORF">TM448B00195_0016</name>
</gene>
<organism evidence="3">
    <name type="scientific">viral metagenome</name>
    <dbReference type="NCBI Taxonomy" id="1070528"/>
    <lineage>
        <taxon>unclassified sequences</taxon>
        <taxon>metagenomes</taxon>
        <taxon>organismal metagenomes</taxon>
    </lineage>
</organism>
<feature type="region of interest" description="Disordered" evidence="1">
    <location>
        <begin position="819"/>
        <end position="838"/>
    </location>
</feature>